<keyword evidence="2" id="KW-1133">Transmembrane helix</keyword>
<dbReference type="InterPro" id="IPR049806">
    <property type="entry name" value="MasK-like_C"/>
</dbReference>
<keyword evidence="2" id="KW-0472">Membrane</keyword>
<dbReference type="Proteomes" id="UP000537825">
    <property type="component" value="Unassembled WGS sequence"/>
</dbReference>
<evidence type="ECO:0000313" key="3">
    <source>
        <dbReference type="EMBL" id="NBC39243.1"/>
    </source>
</evidence>
<reference evidence="3 4" key="1">
    <citation type="submission" date="2020-01" db="EMBL/GenBank/DDBJ databases">
        <title>The draft genome sequence of Corallococcus exiguus DSM 14696.</title>
        <authorList>
            <person name="Zhang X."/>
            <person name="Zhu H."/>
        </authorList>
    </citation>
    <scope>NUCLEOTIDE SEQUENCE [LARGE SCALE GENOMIC DNA]</scope>
    <source>
        <strain evidence="3 4">DSM 14696</strain>
    </source>
</reference>
<dbReference type="RefSeq" id="WP_161662660.1">
    <property type="nucleotide sequence ID" value="NZ_JAAAPK010000001.1"/>
</dbReference>
<feature type="region of interest" description="Disordered" evidence="1">
    <location>
        <begin position="46"/>
        <end position="96"/>
    </location>
</feature>
<proteinExistence type="predicted"/>
<protein>
    <submittedName>
        <fullName evidence="3">AgmX/PglI C-terminal domain-containing protein</fullName>
    </submittedName>
</protein>
<evidence type="ECO:0000256" key="2">
    <source>
        <dbReference type="SAM" id="Phobius"/>
    </source>
</evidence>
<feature type="transmembrane region" description="Helical" evidence="2">
    <location>
        <begin position="12"/>
        <end position="32"/>
    </location>
</feature>
<comment type="caution">
    <text evidence="3">The sequence shown here is derived from an EMBL/GenBank/DDBJ whole genome shotgun (WGS) entry which is preliminary data.</text>
</comment>
<feature type="compositionally biased region" description="Pro residues" evidence="1">
    <location>
        <begin position="66"/>
        <end position="75"/>
    </location>
</feature>
<dbReference type="AlphaFoldDB" id="A0A7X4Y5H2"/>
<evidence type="ECO:0000313" key="4">
    <source>
        <dbReference type="Proteomes" id="UP000537825"/>
    </source>
</evidence>
<feature type="compositionally biased region" description="Low complexity" evidence="1">
    <location>
        <begin position="53"/>
        <end position="65"/>
    </location>
</feature>
<name>A0A7X4Y5H2_9BACT</name>
<keyword evidence="2" id="KW-0812">Transmembrane</keyword>
<dbReference type="NCBIfam" id="NF033768">
    <property type="entry name" value="myxo_SS_tail"/>
    <property type="match status" value="1"/>
</dbReference>
<evidence type="ECO:0000256" key="1">
    <source>
        <dbReference type="SAM" id="MobiDB-lite"/>
    </source>
</evidence>
<dbReference type="EMBL" id="JAAAPK010000001">
    <property type="protein sequence ID" value="NBC39243.1"/>
    <property type="molecule type" value="Genomic_DNA"/>
</dbReference>
<sequence>MASSHRTVVHWLLIPGLSLGLFLLFTLGAAWVTRFMDAPELPAPAAPPPALPPRATAPVPAEPSRLPAPPLPRPEAPVHEPPRAPPPRQDFDAPDPRRVEVVEPVVEASSGRIDAEDLRLAIQSVTPLVQQCFQDAAQRNRGTHEVKLRFTVEGEGSEGKMNRGELVSSTIPDPMVQACVLDSLLDARFPAPHLGGSATVLQPFRFTVPGDAGP</sequence>
<gene>
    <name evidence="3" type="ORF">GTZ93_05330</name>
</gene>
<keyword evidence="4" id="KW-1185">Reference proteome</keyword>
<accession>A0A7X4Y5H2</accession>
<organism evidence="3 4">
    <name type="scientific">Corallococcus exiguus</name>
    <dbReference type="NCBI Taxonomy" id="83462"/>
    <lineage>
        <taxon>Bacteria</taxon>
        <taxon>Pseudomonadati</taxon>
        <taxon>Myxococcota</taxon>
        <taxon>Myxococcia</taxon>
        <taxon>Myxococcales</taxon>
        <taxon>Cystobacterineae</taxon>
        <taxon>Myxococcaceae</taxon>
        <taxon>Corallococcus</taxon>
    </lineage>
</organism>